<accession>A0A1Q9CJI1</accession>
<dbReference type="InterPro" id="IPR014729">
    <property type="entry name" value="Rossmann-like_a/b/a_fold"/>
</dbReference>
<dbReference type="EMBL" id="LSRX01001144">
    <property type="protein sequence ID" value="OLP83082.1"/>
    <property type="molecule type" value="Genomic_DNA"/>
</dbReference>
<gene>
    <name evidence="1" type="ORF">AK812_SmicGene36200</name>
</gene>
<protein>
    <submittedName>
        <fullName evidence="1">Uncharacterized protein</fullName>
    </submittedName>
</protein>
<sequence length="248" mass="28533">MAWDNKELHEKFEPLLRCLEEGSSVALLTMRGSCCPVTRAHCDMFQLARSVLLGQSLLCPPGTPPFSECLGLLALNPDRSIKRKFERRSESENPIRWFDRAHLIRLATAEVPWLVLNNLEAKEAVQELEEDTRWQHLKFVHFHLNGADDVARWEKWKHASASQRYITIGRREWTEKVLEGAREYGVLDTPHFHVTAELPDISATAVRTALRCQDRDALDRMLHPSVAAWCLRNRIYSSTPAVEKAQLR</sequence>
<keyword evidence="2" id="KW-1185">Reference proteome</keyword>
<dbReference type="Gene3D" id="3.40.50.620">
    <property type="entry name" value="HUPs"/>
    <property type="match status" value="1"/>
</dbReference>
<comment type="caution">
    <text evidence="1">The sequence shown here is derived from an EMBL/GenBank/DDBJ whole genome shotgun (WGS) entry which is preliminary data.</text>
</comment>
<reference evidence="1 2" key="1">
    <citation type="submission" date="2016-02" db="EMBL/GenBank/DDBJ databases">
        <title>Genome analysis of coral dinoflagellate symbionts highlights evolutionary adaptations to a symbiotic lifestyle.</title>
        <authorList>
            <person name="Aranda M."/>
            <person name="Li Y."/>
            <person name="Liew Y.J."/>
            <person name="Baumgarten S."/>
            <person name="Simakov O."/>
            <person name="Wilson M."/>
            <person name="Piel J."/>
            <person name="Ashoor H."/>
            <person name="Bougouffa S."/>
            <person name="Bajic V.B."/>
            <person name="Ryu T."/>
            <person name="Ravasi T."/>
            <person name="Bayer T."/>
            <person name="Micklem G."/>
            <person name="Kim H."/>
            <person name="Bhak J."/>
            <person name="Lajeunesse T.C."/>
            <person name="Voolstra C.R."/>
        </authorList>
    </citation>
    <scope>NUCLEOTIDE SEQUENCE [LARGE SCALE GENOMIC DNA]</scope>
    <source>
        <strain evidence="1 2">CCMP2467</strain>
    </source>
</reference>
<dbReference type="AlphaFoldDB" id="A0A1Q9CJI1"/>
<dbReference type="OrthoDB" id="417594at2759"/>
<evidence type="ECO:0000313" key="1">
    <source>
        <dbReference type="EMBL" id="OLP83082.1"/>
    </source>
</evidence>
<name>A0A1Q9CJI1_SYMMI</name>
<proteinExistence type="predicted"/>
<dbReference type="SUPFAM" id="SSF52374">
    <property type="entry name" value="Nucleotidylyl transferase"/>
    <property type="match status" value="1"/>
</dbReference>
<dbReference type="Proteomes" id="UP000186817">
    <property type="component" value="Unassembled WGS sequence"/>
</dbReference>
<organism evidence="1 2">
    <name type="scientific">Symbiodinium microadriaticum</name>
    <name type="common">Dinoflagellate</name>
    <name type="synonym">Zooxanthella microadriatica</name>
    <dbReference type="NCBI Taxonomy" id="2951"/>
    <lineage>
        <taxon>Eukaryota</taxon>
        <taxon>Sar</taxon>
        <taxon>Alveolata</taxon>
        <taxon>Dinophyceae</taxon>
        <taxon>Suessiales</taxon>
        <taxon>Symbiodiniaceae</taxon>
        <taxon>Symbiodinium</taxon>
    </lineage>
</organism>
<evidence type="ECO:0000313" key="2">
    <source>
        <dbReference type="Proteomes" id="UP000186817"/>
    </source>
</evidence>